<dbReference type="EMBL" id="CP101185">
    <property type="protein sequence ID" value="UYV95773.1"/>
    <property type="molecule type" value="Genomic_DNA"/>
</dbReference>
<gene>
    <name evidence="2" type="ORF">NL394_11715</name>
</gene>
<proteinExistence type="predicted"/>
<keyword evidence="1" id="KW-1133">Transmembrane helix</keyword>
<evidence type="ECO:0000313" key="3">
    <source>
        <dbReference type="Proteomes" id="UP001163293"/>
    </source>
</evidence>
<keyword evidence="3" id="KW-1185">Reference proteome</keyword>
<protein>
    <recommendedName>
        <fullName evidence="4">DUF4381 domain-containing protein</fullName>
    </recommendedName>
</protein>
<sequence>MRDDSGFYGPLLYQDVWLWLGVVLLVVVAAWYAWLFLPSRRRTATAAALPDVEGLRASCLAAIDAVAADVDAGTLGERDAHQRLSFLVRDFASAVTKEPATHMTLAELEGGGLAPFTRAVAGIYPAEFAPTTSASIRESADAARRAVLEWN</sequence>
<evidence type="ECO:0008006" key="4">
    <source>
        <dbReference type="Google" id="ProtNLM"/>
    </source>
</evidence>
<dbReference type="AlphaFoldDB" id="A0AAX3EDQ6"/>
<name>A0AAX3EDQ6_PAEUR</name>
<evidence type="ECO:0000313" key="2">
    <source>
        <dbReference type="EMBL" id="UYV95773.1"/>
    </source>
</evidence>
<feature type="transmembrane region" description="Helical" evidence="1">
    <location>
        <begin position="16"/>
        <end position="37"/>
    </location>
</feature>
<accession>A0AAX3EDQ6</accession>
<evidence type="ECO:0000256" key="1">
    <source>
        <dbReference type="SAM" id="Phobius"/>
    </source>
</evidence>
<dbReference type="Proteomes" id="UP001163293">
    <property type="component" value="Chromosome"/>
</dbReference>
<keyword evidence="1" id="KW-0812">Transmembrane</keyword>
<keyword evidence="1" id="KW-0472">Membrane</keyword>
<organism evidence="2 3">
    <name type="scientific">Paenarthrobacter ureafaciens</name>
    <dbReference type="NCBI Taxonomy" id="37931"/>
    <lineage>
        <taxon>Bacteria</taxon>
        <taxon>Bacillati</taxon>
        <taxon>Actinomycetota</taxon>
        <taxon>Actinomycetes</taxon>
        <taxon>Micrococcales</taxon>
        <taxon>Micrococcaceae</taxon>
        <taxon>Paenarthrobacter</taxon>
    </lineage>
</organism>
<reference evidence="2" key="1">
    <citation type="submission" date="2022-07" db="EMBL/GenBank/DDBJ databases">
        <authorList>
            <person name="Wu T."/>
        </authorList>
    </citation>
    <scope>NUCLEOTIDE SEQUENCE</scope>
    <source>
        <strain evidence="2">SD-1</strain>
    </source>
</reference>
<dbReference type="RefSeq" id="WP_069694587.1">
    <property type="nucleotide sequence ID" value="NZ_CP043010.1"/>
</dbReference>